<name>A0A1I7XUM5_HETBA</name>
<sequence length="114" mass="13015">MNMPYRSITGNLPTDYYKAKGSAYINQRVSQAPRDQNHEMLRNFHDSTIRTTQSAGANEGERYQRADVTRLPTRRFPTRTARTLPLTTPPSVRGVAAINQLPNQQLTKRFVHSN</sequence>
<dbReference type="AlphaFoldDB" id="A0A1I7XUM5"/>
<proteinExistence type="predicted"/>
<dbReference type="WBParaSite" id="Hba_21525">
    <property type="protein sequence ID" value="Hba_21525"/>
    <property type="gene ID" value="Hba_21525"/>
</dbReference>
<organism evidence="1 2">
    <name type="scientific">Heterorhabditis bacteriophora</name>
    <name type="common">Entomopathogenic nematode worm</name>
    <dbReference type="NCBI Taxonomy" id="37862"/>
    <lineage>
        <taxon>Eukaryota</taxon>
        <taxon>Metazoa</taxon>
        <taxon>Ecdysozoa</taxon>
        <taxon>Nematoda</taxon>
        <taxon>Chromadorea</taxon>
        <taxon>Rhabditida</taxon>
        <taxon>Rhabditina</taxon>
        <taxon>Rhabditomorpha</taxon>
        <taxon>Strongyloidea</taxon>
        <taxon>Heterorhabditidae</taxon>
        <taxon>Heterorhabditis</taxon>
    </lineage>
</organism>
<dbReference type="Proteomes" id="UP000095283">
    <property type="component" value="Unplaced"/>
</dbReference>
<protein>
    <submittedName>
        <fullName evidence="2">Uncharacterized protein</fullName>
    </submittedName>
</protein>
<accession>A0A1I7XUM5</accession>
<reference evidence="2" key="1">
    <citation type="submission" date="2016-11" db="UniProtKB">
        <authorList>
            <consortium name="WormBaseParasite"/>
        </authorList>
    </citation>
    <scope>IDENTIFICATION</scope>
</reference>
<evidence type="ECO:0000313" key="2">
    <source>
        <dbReference type="WBParaSite" id="Hba_21525"/>
    </source>
</evidence>
<keyword evidence="1" id="KW-1185">Reference proteome</keyword>
<evidence type="ECO:0000313" key="1">
    <source>
        <dbReference type="Proteomes" id="UP000095283"/>
    </source>
</evidence>